<comment type="caution">
    <text evidence="1">The sequence shown here is derived from an EMBL/GenBank/DDBJ whole genome shotgun (WGS) entry which is preliminary data.</text>
</comment>
<organism evidence="1">
    <name type="scientific">Cryptosporidium canis</name>
    <dbReference type="NCBI Taxonomy" id="195482"/>
    <lineage>
        <taxon>Eukaryota</taxon>
        <taxon>Sar</taxon>
        <taxon>Alveolata</taxon>
        <taxon>Apicomplexa</taxon>
        <taxon>Conoidasida</taxon>
        <taxon>Coccidia</taxon>
        <taxon>Eucoccidiorida</taxon>
        <taxon>Eimeriorina</taxon>
        <taxon>Cryptosporidiidae</taxon>
        <taxon>Cryptosporidium</taxon>
    </lineage>
</organism>
<dbReference type="AlphaFoldDB" id="A0A9D5HXT9"/>
<dbReference type="Proteomes" id="UP001067231">
    <property type="component" value="Unassembled WGS sequence"/>
</dbReference>
<accession>A0A9D5HXT9</accession>
<dbReference type="EMBL" id="JAPCXC010000035">
    <property type="protein sequence ID" value="KAJ1609334.1"/>
    <property type="molecule type" value="Genomic_DNA"/>
</dbReference>
<name>A0A9D5HXT9_9CRYT</name>
<sequence>MIKGHRVIFGLIILLIGLHFITSIRVNLLGGRDLYSSFLEQQATLEEMVKELSSSTVLGKTRLGDPIIDKNNQSGGSSPTVVRHGRDTITLSIGYGPISSMGELPFFGNTGPKVPIIITSPQPILDIESLSASYQKEASTPGSAAYVDEQALAQAVTNPKVNSDQVAVSLKSTLQSAAYFAADAELYKE</sequence>
<dbReference type="OrthoDB" id="340861at2759"/>
<gene>
    <name evidence="1" type="ORF">OJ253_1569</name>
</gene>
<reference evidence="1" key="1">
    <citation type="submission" date="2022-10" db="EMBL/GenBank/DDBJ databases">
        <title>Adaptive evolution leads to modifications in subtelomeric GC content in a zoonotic Cryptosporidium species.</title>
        <authorList>
            <person name="Li J."/>
            <person name="Feng Y."/>
            <person name="Xiao L."/>
        </authorList>
    </citation>
    <scope>NUCLEOTIDE SEQUENCE</scope>
    <source>
        <strain evidence="1">33844</strain>
    </source>
</reference>
<protein>
    <submittedName>
        <fullName evidence="1">Signal peptide containing protein</fullName>
    </submittedName>
</protein>
<proteinExistence type="predicted"/>
<evidence type="ECO:0000313" key="1">
    <source>
        <dbReference type="EMBL" id="KAJ1609334.1"/>
    </source>
</evidence>